<name>A0A2P2NM57_RHIMU</name>
<sequence length="59" mass="7207">MFSNYVLHHQKFKRLAGCSQLTFLYCSHNKQQRYYCQLVFRPIFIYIILSSSRISTWQI</sequence>
<dbReference type="EMBL" id="GGEC01062996">
    <property type="protein sequence ID" value="MBX43480.1"/>
    <property type="molecule type" value="Transcribed_RNA"/>
</dbReference>
<organism evidence="1">
    <name type="scientific">Rhizophora mucronata</name>
    <name type="common">Asiatic mangrove</name>
    <dbReference type="NCBI Taxonomy" id="61149"/>
    <lineage>
        <taxon>Eukaryota</taxon>
        <taxon>Viridiplantae</taxon>
        <taxon>Streptophyta</taxon>
        <taxon>Embryophyta</taxon>
        <taxon>Tracheophyta</taxon>
        <taxon>Spermatophyta</taxon>
        <taxon>Magnoliopsida</taxon>
        <taxon>eudicotyledons</taxon>
        <taxon>Gunneridae</taxon>
        <taxon>Pentapetalae</taxon>
        <taxon>rosids</taxon>
        <taxon>fabids</taxon>
        <taxon>Malpighiales</taxon>
        <taxon>Rhizophoraceae</taxon>
        <taxon>Rhizophora</taxon>
    </lineage>
</organism>
<protein>
    <submittedName>
        <fullName evidence="1">Uncharacterized protein</fullName>
    </submittedName>
</protein>
<evidence type="ECO:0000313" key="1">
    <source>
        <dbReference type="EMBL" id="MBX43480.1"/>
    </source>
</evidence>
<reference evidence="1" key="1">
    <citation type="submission" date="2018-02" db="EMBL/GenBank/DDBJ databases">
        <title>Rhizophora mucronata_Transcriptome.</title>
        <authorList>
            <person name="Meera S.P."/>
            <person name="Sreeshan A."/>
            <person name="Augustine A."/>
        </authorList>
    </citation>
    <scope>NUCLEOTIDE SEQUENCE</scope>
    <source>
        <tissue evidence="1">Leaf</tissue>
    </source>
</reference>
<accession>A0A2P2NM57</accession>
<dbReference type="AlphaFoldDB" id="A0A2P2NM57"/>
<proteinExistence type="predicted"/>